<dbReference type="InterPro" id="IPR058644">
    <property type="entry name" value="Mtb12-like_C"/>
</dbReference>
<accession>A0ABP8Z5J4</accession>
<evidence type="ECO:0000256" key="3">
    <source>
        <dbReference type="SAM" id="MobiDB-lite"/>
    </source>
</evidence>
<evidence type="ECO:0000256" key="4">
    <source>
        <dbReference type="SAM" id="SignalP"/>
    </source>
</evidence>
<dbReference type="PROSITE" id="PS51257">
    <property type="entry name" value="PROKAR_LIPOPROTEIN"/>
    <property type="match status" value="1"/>
</dbReference>
<sequence length="194" mass="20275">MKYRKFLVVGAVAGMLSVTAACGSDDSSLPPVPTAQSTTSSAAAGGEDSDLVAQLSNPKKRPTVDALNEMLEMALDPDVPAEDKVDLVEGAEADPKLFDQLVKVAKENPDVTYEIKNPVIGNGPKRASVKVEVTLPDNPPTMIDAAIVYDNGRWKLSKSTVCPLLEAGDVKSPLCTDSGASKSKSAKSTSKSAN</sequence>
<keyword evidence="7" id="KW-1185">Reference proteome</keyword>
<feature type="compositionally biased region" description="Low complexity" evidence="3">
    <location>
        <begin position="34"/>
        <end position="44"/>
    </location>
</feature>
<gene>
    <name evidence="6" type="ORF">GCM10023217_16240</name>
</gene>
<evidence type="ECO:0000259" key="5">
    <source>
        <dbReference type="Pfam" id="PF26580"/>
    </source>
</evidence>
<feature type="signal peptide" evidence="4">
    <location>
        <begin position="1"/>
        <end position="20"/>
    </location>
</feature>
<feature type="chain" id="PRO_5045671475" description="Low molecular weight antigen MTB12-like C-terminal domain-containing protein" evidence="4">
    <location>
        <begin position="21"/>
        <end position="194"/>
    </location>
</feature>
<dbReference type="RefSeq" id="WP_345313120.1">
    <property type="nucleotide sequence ID" value="NZ_BAABIE010000006.1"/>
</dbReference>
<evidence type="ECO:0000313" key="7">
    <source>
        <dbReference type="Proteomes" id="UP001500822"/>
    </source>
</evidence>
<dbReference type="EMBL" id="BAABIE010000006">
    <property type="protein sequence ID" value="GAA4747117.1"/>
    <property type="molecule type" value="Genomic_DNA"/>
</dbReference>
<reference evidence="7" key="1">
    <citation type="journal article" date="2019" name="Int. J. Syst. Evol. Microbiol.">
        <title>The Global Catalogue of Microorganisms (GCM) 10K type strain sequencing project: providing services to taxonomists for standard genome sequencing and annotation.</title>
        <authorList>
            <consortium name="The Broad Institute Genomics Platform"/>
            <consortium name="The Broad Institute Genome Sequencing Center for Infectious Disease"/>
            <person name="Wu L."/>
            <person name="Ma J."/>
        </authorList>
    </citation>
    <scope>NUCLEOTIDE SEQUENCE [LARGE SCALE GENOMIC DNA]</scope>
    <source>
        <strain evidence="7">JCM 18077</strain>
    </source>
</reference>
<feature type="region of interest" description="Disordered" evidence="3">
    <location>
        <begin position="169"/>
        <end position="194"/>
    </location>
</feature>
<proteinExistence type="inferred from homology"/>
<dbReference type="Proteomes" id="UP001500822">
    <property type="component" value="Unassembled WGS sequence"/>
</dbReference>
<organism evidence="6 7">
    <name type="scientific">Gordonia alkaliphila</name>
    <dbReference type="NCBI Taxonomy" id="1053547"/>
    <lineage>
        <taxon>Bacteria</taxon>
        <taxon>Bacillati</taxon>
        <taxon>Actinomycetota</taxon>
        <taxon>Actinomycetes</taxon>
        <taxon>Mycobacteriales</taxon>
        <taxon>Gordoniaceae</taxon>
        <taxon>Gordonia</taxon>
    </lineage>
</organism>
<feature type="domain" description="Low molecular weight antigen MTB12-like C-terminal" evidence="5">
    <location>
        <begin position="61"/>
        <end position="170"/>
    </location>
</feature>
<evidence type="ECO:0000313" key="6">
    <source>
        <dbReference type="EMBL" id="GAA4747117.1"/>
    </source>
</evidence>
<feature type="region of interest" description="Disordered" evidence="3">
    <location>
        <begin position="23"/>
        <end position="60"/>
    </location>
</feature>
<feature type="compositionally biased region" description="Low complexity" evidence="3">
    <location>
        <begin position="178"/>
        <end position="194"/>
    </location>
</feature>
<evidence type="ECO:0000256" key="1">
    <source>
        <dbReference type="ARBA" id="ARBA00022729"/>
    </source>
</evidence>
<name>A0ABP8Z5J4_9ACTN</name>
<comment type="caution">
    <text evidence="6">The sequence shown here is derived from an EMBL/GenBank/DDBJ whole genome shotgun (WGS) entry which is preliminary data.</text>
</comment>
<comment type="similarity">
    <text evidence="2">Belongs to the MTB12 family.</text>
</comment>
<keyword evidence="1 4" id="KW-0732">Signal</keyword>
<evidence type="ECO:0000256" key="2">
    <source>
        <dbReference type="ARBA" id="ARBA00093774"/>
    </source>
</evidence>
<dbReference type="Pfam" id="PF26580">
    <property type="entry name" value="Mtb12_C"/>
    <property type="match status" value="1"/>
</dbReference>
<protein>
    <recommendedName>
        <fullName evidence="5">Low molecular weight antigen MTB12-like C-terminal domain-containing protein</fullName>
    </recommendedName>
</protein>